<dbReference type="SUPFAM" id="SSF52058">
    <property type="entry name" value="L domain-like"/>
    <property type="match status" value="1"/>
</dbReference>
<dbReference type="Pfam" id="PF07725">
    <property type="entry name" value="LRR_3"/>
    <property type="match status" value="1"/>
</dbReference>
<dbReference type="Pfam" id="PF00931">
    <property type="entry name" value="NB-ARC"/>
    <property type="match status" value="1"/>
</dbReference>
<dbReference type="OMA" id="FICECQL"/>
<evidence type="ECO:0000256" key="5">
    <source>
        <dbReference type="ARBA" id="ARBA00022821"/>
    </source>
</evidence>
<evidence type="ECO:0000256" key="7">
    <source>
        <dbReference type="ARBA" id="ARBA00047304"/>
    </source>
</evidence>
<evidence type="ECO:0000256" key="6">
    <source>
        <dbReference type="ARBA" id="ARBA00023027"/>
    </source>
</evidence>
<sequence>MASSSAPPPPPQVKHQVFLSFRGEDTRNNFTSHLLKALKDTGLNVFFDEEKLEKGEKLSDALSQAIAASNLSILVLSKDYASSKSCLGELSDIMDRKRKPTDKHIALPIFYHVDPSHVRNIGETFKTSFEEHESKRPVDEVKRWKVAFTEVGTLKGWHIEGGKFDRSETEYIKDVVEYVLKKLNSNCRSVSEDLVGIDDQKRIILGLIEQADSRVIGLWGMGGIGKTTLADIVYKEVSPEFESRFFLRNVSKKIKDQGDESLRNDLLSKLLKEKEICVDTPSIGYPYNERLNNKSVLLVLDDISDPDQIDFMGVTHFGPGSKIIVTSRDRQILNNGGADKIHEVKKLNANDSLQLFSTFAFKQLNPAVDFRDLSRKFVKYAQGSPLALKVCGSTLYKKSRKEWESEVDKLRECAQPKILQILESSFNGLDEIEKNIFLDIAIFFKGERRENVEEILNCCYKGVDGVIRSLLDKSLLDTKSYSEISMHDMLEEMGRDIVRQESRRPQEQSRLWNPKDVDQVLKYNKGTDLTKGIKVCMSPTDVRRINPTALQNMHNLRFIYFSLTKWVGGYAYDQVDDIAYLPNELRCLCWDCYPFKSLSSNYNPENLVILRLRGSNVEQLWDEDKHQDLVNLRHIDISYCKKLRKIPNLLRAINLKTVICSWCDNLVEIPCLDHLESLDELEFEGCCNLKMFPKVPNIFSVLDLSNTGIEEVPDSIGYLDMLECLDLSHSKVQSVSSNILKLKNLDDLDLSYSMITKFPETPKNLTSLNLSGTKINEVSLSSNPLSNLRELDMGFSSIQKLQCNIALFCSGETTGGAPSPILRFKSLGCLTVHECNSLKLLSELPPYLWQLDANYCLSLEEVSFSAQHQDLYELHSSFDNFDCFMLFSNCFSLNQDSIDNIAANAMLKIRFLAKKWVSKYHLRPRVFYSYFPGNEIPSNKFEHQSNHSSLTLKIAPNGCSGSRFLVFSICLVADLTELLLDCSEFICECQLTAASGARHEKFKSVWQGKQYHSASMGCMGDHVLILFGGDMVKKDEGYEQASFEFYLKYLGEENMKVKKCGVDVSYVDEEPKPQSTT</sequence>
<dbReference type="InterPro" id="IPR042197">
    <property type="entry name" value="Apaf_helical"/>
</dbReference>
<dbReference type="Pfam" id="PF01582">
    <property type="entry name" value="TIR"/>
    <property type="match status" value="1"/>
</dbReference>
<dbReference type="Gene3D" id="3.80.10.10">
    <property type="entry name" value="Ribonuclease Inhibitor"/>
    <property type="match status" value="2"/>
</dbReference>
<protein>
    <recommendedName>
        <fullName evidence="1">ADP-ribosyl cyclase/cyclic ADP-ribose hydrolase</fullName>
        <ecNumber evidence="1">3.2.2.6</ecNumber>
    </recommendedName>
</protein>
<dbReference type="PANTHER" id="PTHR11017">
    <property type="entry name" value="LEUCINE-RICH REPEAT-CONTAINING PROTEIN"/>
    <property type="match status" value="1"/>
</dbReference>
<accession>A0A1U8HUK6</accession>
<dbReference type="SUPFAM" id="SSF52540">
    <property type="entry name" value="P-loop containing nucleoside triphosphate hydrolases"/>
    <property type="match status" value="1"/>
</dbReference>
<dbReference type="SMR" id="A0A1U8HUK6"/>
<dbReference type="InterPro" id="IPR032675">
    <property type="entry name" value="LRR_dom_sf"/>
</dbReference>
<dbReference type="InterPro" id="IPR035897">
    <property type="entry name" value="Toll_tir_struct_dom_sf"/>
</dbReference>
<dbReference type="PaxDb" id="3635-A0A1U8HUK6"/>
<dbReference type="Proteomes" id="UP000818029">
    <property type="component" value="Chromosome A10"/>
</dbReference>
<dbReference type="PANTHER" id="PTHR11017:SF479">
    <property type="entry name" value="DISEASE RESISTANCE PROTEIN (TIR-NBS-LRR CLASS) FAMILY"/>
    <property type="match status" value="1"/>
</dbReference>
<dbReference type="InterPro" id="IPR027417">
    <property type="entry name" value="P-loop_NTPase"/>
</dbReference>
<dbReference type="InterPro" id="IPR055414">
    <property type="entry name" value="LRR_R13L4/SHOC2-like"/>
</dbReference>
<dbReference type="InterPro" id="IPR044974">
    <property type="entry name" value="Disease_R_plants"/>
</dbReference>
<keyword evidence="3" id="KW-0677">Repeat</keyword>
<dbReference type="SMART" id="SM00255">
    <property type="entry name" value="TIR"/>
    <property type="match status" value="1"/>
</dbReference>
<dbReference type="OrthoDB" id="1002322at2759"/>
<dbReference type="Gene3D" id="3.40.50.300">
    <property type="entry name" value="P-loop containing nucleotide triphosphate hydrolases"/>
    <property type="match status" value="1"/>
</dbReference>
<keyword evidence="5" id="KW-0611">Plant defense</keyword>
<keyword evidence="9" id="KW-1185">Reference proteome</keyword>
<dbReference type="Gene3D" id="1.10.8.430">
    <property type="entry name" value="Helical domain of apoptotic protease-activating factors"/>
    <property type="match status" value="1"/>
</dbReference>
<dbReference type="GO" id="GO:0007165">
    <property type="term" value="P:signal transduction"/>
    <property type="evidence" value="ECO:0007669"/>
    <property type="project" value="InterPro"/>
</dbReference>
<dbReference type="RefSeq" id="XP_016669686.1">
    <property type="nucleotide sequence ID" value="XM_016814197.1"/>
</dbReference>
<dbReference type="GO" id="GO:0006952">
    <property type="term" value="P:defense response"/>
    <property type="evidence" value="ECO:0007669"/>
    <property type="project" value="UniProtKB-KW"/>
</dbReference>
<gene>
    <name evidence="10" type="primary">LOC107889678</name>
</gene>
<dbReference type="InterPro" id="IPR058192">
    <property type="entry name" value="WHD_ROQ1-like"/>
</dbReference>
<proteinExistence type="predicted"/>
<dbReference type="InterPro" id="IPR000157">
    <property type="entry name" value="TIR_dom"/>
</dbReference>
<evidence type="ECO:0000256" key="1">
    <source>
        <dbReference type="ARBA" id="ARBA00011982"/>
    </source>
</evidence>
<dbReference type="PRINTS" id="PR00364">
    <property type="entry name" value="DISEASERSIST"/>
</dbReference>
<dbReference type="AlphaFoldDB" id="A0A1U8HUK6"/>
<dbReference type="KEGG" id="ghi:107889678"/>
<dbReference type="InterPro" id="IPR011713">
    <property type="entry name" value="Leu-rich_rpt_3"/>
</dbReference>
<evidence type="ECO:0000256" key="4">
    <source>
        <dbReference type="ARBA" id="ARBA00022801"/>
    </source>
</evidence>
<dbReference type="PROSITE" id="PS50104">
    <property type="entry name" value="TIR"/>
    <property type="match status" value="1"/>
</dbReference>
<dbReference type="InterPro" id="IPR002182">
    <property type="entry name" value="NB-ARC"/>
</dbReference>
<dbReference type="GO" id="GO:0061809">
    <property type="term" value="F:NAD+ nucleosidase activity, cyclic ADP-ribose generating"/>
    <property type="evidence" value="ECO:0007669"/>
    <property type="project" value="UniProtKB-EC"/>
</dbReference>
<comment type="catalytic activity">
    <reaction evidence="7">
        <text>NAD(+) + H2O = ADP-D-ribose + nicotinamide + H(+)</text>
        <dbReference type="Rhea" id="RHEA:16301"/>
        <dbReference type="ChEBI" id="CHEBI:15377"/>
        <dbReference type="ChEBI" id="CHEBI:15378"/>
        <dbReference type="ChEBI" id="CHEBI:17154"/>
        <dbReference type="ChEBI" id="CHEBI:57540"/>
        <dbReference type="ChEBI" id="CHEBI:57967"/>
        <dbReference type="EC" id="3.2.2.6"/>
    </reaction>
    <physiologicalReaction direction="left-to-right" evidence="7">
        <dbReference type="Rhea" id="RHEA:16302"/>
    </physiologicalReaction>
</comment>
<reference evidence="10" key="2">
    <citation type="submission" date="2025-08" db="UniProtKB">
        <authorList>
            <consortium name="RefSeq"/>
        </authorList>
    </citation>
    <scope>IDENTIFICATION</scope>
</reference>
<dbReference type="GO" id="GO:0051707">
    <property type="term" value="P:response to other organism"/>
    <property type="evidence" value="ECO:0007669"/>
    <property type="project" value="UniProtKB-ARBA"/>
</dbReference>
<dbReference type="GO" id="GO:0043531">
    <property type="term" value="F:ADP binding"/>
    <property type="evidence" value="ECO:0007669"/>
    <property type="project" value="InterPro"/>
</dbReference>
<evidence type="ECO:0000313" key="10">
    <source>
        <dbReference type="RefSeq" id="XP_016669686.1"/>
    </source>
</evidence>
<dbReference type="SUPFAM" id="SSF52200">
    <property type="entry name" value="Toll/Interleukin receptor TIR domain"/>
    <property type="match status" value="1"/>
</dbReference>
<evidence type="ECO:0000313" key="9">
    <source>
        <dbReference type="Proteomes" id="UP000818029"/>
    </source>
</evidence>
<keyword evidence="4" id="KW-0378">Hydrolase</keyword>
<dbReference type="EC" id="3.2.2.6" evidence="1"/>
<evidence type="ECO:0000256" key="3">
    <source>
        <dbReference type="ARBA" id="ARBA00022737"/>
    </source>
</evidence>
<dbReference type="Pfam" id="PF23282">
    <property type="entry name" value="WHD_ROQ1"/>
    <property type="match status" value="1"/>
</dbReference>
<dbReference type="Pfam" id="PF23598">
    <property type="entry name" value="LRR_14"/>
    <property type="match status" value="1"/>
</dbReference>
<name>A0A1U8HUK6_GOSHI</name>
<dbReference type="Gene3D" id="3.40.50.10140">
    <property type="entry name" value="Toll/interleukin-1 receptor homology (TIR) domain"/>
    <property type="match status" value="1"/>
</dbReference>
<feature type="domain" description="TIR" evidence="8">
    <location>
        <begin position="13"/>
        <end position="183"/>
    </location>
</feature>
<keyword evidence="2" id="KW-0433">Leucine-rich repeat</keyword>
<evidence type="ECO:0000259" key="8">
    <source>
        <dbReference type="PROSITE" id="PS50104"/>
    </source>
</evidence>
<evidence type="ECO:0000256" key="2">
    <source>
        <dbReference type="ARBA" id="ARBA00022614"/>
    </source>
</evidence>
<keyword evidence="6" id="KW-0520">NAD</keyword>
<dbReference type="GeneID" id="107889678"/>
<dbReference type="FunFam" id="3.40.50.10140:FF:000007">
    <property type="entry name" value="Disease resistance protein (TIR-NBS-LRR class)"/>
    <property type="match status" value="1"/>
</dbReference>
<dbReference type="Pfam" id="PF20160">
    <property type="entry name" value="C-JID"/>
    <property type="match status" value="1"/>
</dbReference>
<dbReference type="InterPro" id="IPR045344">
    <property type="entry name" value="C-JID"/>
</dbReference>
<reference evidence="9" key="1">
    <citation type="journal article" date="2020" name="Nat. Genet.">
        <title>Genomic diversifications of five Gossypium allopolyploid species and their impact on cotton improvement.</title>
        <authorList>
            <person name="Chen Z.J."/>
            <person name="Sreedasyam A."/>
            <person name="Ando A."/>
            <person name="Song Q."/>
            <person name="De Santiago L.M."/>
            <person name="Hulse-Kemp A.M."/>
            <person name="Ding M."/>
            <person name="Ye W."/>
            <person name="Kirkbride R.C."/>
            <person name="Jenkins J."/>
            <person name="Plott C."/>
            <person name="Lovell J."/>
            <person name="Lin Y.M."/>
            <person name="Vaughn R."/>
            <person name="Liu B."/>
            <person name="Simpson S."/>
            <person name="Scheffler B.E."/>
            <person name="Wen L."/>
            <person name="Saski C.A."/>
            <person name="Grover C.E."/>
            <person name="Hu G."/>
            <person name="Conover J.L."/>
            <person name="Carlson J.W."/>
            <person name="Shu S."/>
            <person name="Boston L.B."/>
            <person name="Williams M."/>
            <person name="Peterson D.G."/>
            <person name="McGee K."/>
            <person name="Jones D.C."/>
            <person name="Wendel J.F."/>
            <person name="Stelly D.M."/>
            <person name="Grimwood J."/>
            <person name="Schmutz J."/>
        </authorList>
    </citation>
    <scope>NUCLEOTIDE SEQUENCE [LARGE SCALE GENOMIC DNA]</scope>
    <source>
        <strain evidence="9">cv. TM-1</strain>
    </source>
</reference>
<organism evidence="9 10">
    <name type="scientific">Gossypium hirsutum</name>
    <name type="common">Upland cotton</name>
    <name type="synonym">Gossypium mexicanum</name>
    <dbReference type="NCBI Taxonomy" id="3635"/>
    <lineage>
        <taxon>Eukaryota</taxon>
        <taxon>Viridiplantae</taxon>
        <taxon>Streptophyta</taxon>
        <taxon>Embryophyta</taxon>
        <taxon>Tracheophyta</taxon>
        <taxon>Spermatophyta</taxon>
        <taxon>Magnoliopsida</taxon>
        <taxon>eudicotyledons</taxon>
        <taxon>Gunneridae</taxon>
        <taxon>Pentapetalae</taxon>
        <taxon>rosids</taxon>
        <taxon>malvids</taxon>
        <taxon>Malvales</taxon>
        <taxon>Malvaceae</taxon>
        <taxon>Malvoideae</taxon>
        <taxon>Gossypium</taxon>
    </lineage>
</organism>